<feature type="transmembrane region" description="Helical" evidence="5">
    <location>
        <begin position="310"/>
        <end position="332"/>
    </location>
</feature>
<evidence type="ECO:0000256" key="2">
    <source>
        <dbReference type="ARBA" id="ARBA00022692"/>
    </source>
</evidence>
<evidence type="ECO:0000256" key="5">
    <source>
        <dbReference type="SAM" id="Phobius"/>
    </source>
</evidence>
<organism evidence="6">
    <name type="scientific">Paraprevotella clara</name>
    <dbReference type="NCBI Taxonomy" id="454154"/>
    <lineage>
        <taxon>Bacteria</taxon>
        <taxon>Pseudomonadati</taxon>
        <taxon>Bacteroidota</taxon>
        <taxon>Bacteroidia</taxon>
        <taxon>Bacteroidales</taxon>
        <taxon>Prevotellaceae</taxon>
        <taxon>Paraprevotella</taxon>
    </lineage>
</organism>
<sequence>MRKASKEVSAKPSRLDLWAWAGFCVPFILFVLHLWHKQDTRPFKEQITRTVFANWTQDGKDTIRVQVLGSCNASKLFMVEDGVGNRRIGGELIPEDIDQAGLIALNPDAAYYVLPESESEVSSLFWGMTLKELVDKYGDYAACDVAQGRFTFPQIVPVIDGERYDAGLVFAMQDGKVADAMLADAQQTSSNLYLKLPFADEILSLNWGRAHFSPYCTVIPENEGEEGQGFFGAVANFLWQAVLVVLGLAILLFFAAFCAATCGLIGLPLGYYLAYHTNIGNWTIRVLMAVFSFPLVYAATISFCDAASPVWLLVFPLMFVCGMSAAMATVTMPTIGRCPKCHSIGTLREKPVHEELVREGQFWQDGSSKRKTSRKDGEYLVIEYEVERRLVRRKVVRRTYLTTCSHCTYRKEDCREEYMDKILKTELSTRAERVKQLKQEETVYIYDESGRRIRCVRNIYSPNRLRSDEESGVWYERQPGGRYKSESGEHYEKKG</sequence>
<dbReference type="EMBL" id="CACRUT010000016">
    <property type="protein sequence ID" value="VYU45394.1"/>
    <property type="molecule type" value="Genomic_DNA"/>
</dbReference>
<gene>
    <name evidence="6" type="ORF">PCLFYP37_02957</name>
</gene>
<protein>
    <submittedName>
        <fullName evidence="6">Uncharacterized protein</fullName>
    </submittedName>
</protein>
<dbReference type="AlphaFoldDB" id="A0A6N3F080"/>
<dbReference type="InterPro" id="IPR000515">
    <property type="entry name" value="MetI-like"/>
</dbReference>
<name>A0A6N3F080_9BACT</name>
<proteinExistence type="predicted"/>
<dbReference type="GO" id="GO:0055085">
    <property type="term" value="P:transmembrane transport"/>
    <property type="evidence" value="ECO:0007669"/>
    <property type="project" value="InterPro"/>
</dbReference>
<feature type="transmembrane region" description="Helical" evidence="5">
    <location>
        <begin position="17"/>
        <end position="35"/>
    </location>
</feature>
<keyword evidence="4 5" id="KW-0472">Membrane</keyword>
<feature type="transmembrane region" description="Helical" evidence="5">
    <location>
        <begin position="237"/>
        <end position="270"/>
    </location>
</feature>
<keyword evidence="2 5" id="KW-0812">Transmembrane</keyword>
<keyword evidence="3 5" id="KW-1133">Transmembrane helix</keyword>
<evidence type="ECO:0000256" key="4">
    <source>
        <dbReference type="ARBA" id="ARBA00023136"/>
    </source>
</evidence>
<accession>A0A6N3F080</accession>
<dbReference type="CDD" id="cd06261">
    <property type="entry name" value="TM_PBP2"/>
    <property type="match status" value="1"/>
</dbReference>
<evidence type="ECO:0000256" key="3">
    <source>
        <dbReference type="ARBA" id="ARBA00022989"/>
    </source>
</evidence>
<feature type="transmembrane region" description="Helical" evidence="5">
    <location>
        <begin position="282"/>
        <end position="303"/>
    </location>
</feature>
<dbReference type="GO" id="GO:0016020">
    <property type="term" value="C:membrane"/>
    <property type="evidence" value="ECO:0007669"/>
    <property type="project" value="UniProtKB-SubCell"/>
</dbReference>
<comment type="subcellular location">
    <subcellularLocation>
        <location evidence="1">Membrane</location>
        <topology evidence="1">Multi-pass membrane protein</topology>
    </subcellularLocation>
</comment>
<reference evidence="6" key="1">
    <citation type="submission" date="2019-11" db="EMBL/GenBank/DDBJ databases">
        <authorList>
            <person name="Feng L."/>
        </authorList>
    </citation>
    <scope>NUCLEOTIDE SEQUENCE</scope>
    <source>
        <strain evidence="6">PclaraLFYP37</strain>
    </source>
</reference>
<dbReference type="RefSeq" id="WP_412442709.1">
    <property type="nucleotide sequence ID" value="NZ_CACRUT010000016.1"/>
</dbReference>
<evidence type="ECO:0000313" key="6">
    <source>
        <dbReference type="EMBL" id="VYU45394.1"/>
    </source>
</evidence>
<evidence type="ECO:0000256" key="1">
    <source>
        <dbReference type="ARBA" id="ARBA00004141"/>
    </source>
</evidence>